<feature type="compositionally biased region" description="Low complexity" evidence="1">
    <location>
        <begin position="809"/>
        <end position="916"/>
    </location>
</feature>
<organism evidence="3 4">
    <name type="scientific">Crassostrea virginica</name>
    <name type="common">Eastern oyster</name>
    <dbReference type="NCBI Taxonomy" id="6565"/>
    <lineage>
        <taxon>Eukaryota</taxon>
        <taxon>Metazoa</taxon>
        <taxon>Spiralia</taxon>
        <taxon>Lophotrochozoa</taxon>
        <taxon>Mollusca</taxon>
        <taxon>Bivalvia</taxon>
        <taxon>Autobranchia</taxon>
        <taxon>Pteriomorphia</taxon>
        <taxon>Ostreida</taxon>
        <taxon>Ostreoidea</taxon>
        <taxon>Ostreidae</taxon>
        <taxon>Crassostrea</taxon>
    </lineage>
</organism>
<evidence type="ECO:0000313" key="3">
    <source>
        <dbReference type="Proteomes" id="UP000694844"/>
    </source>
</evidence>
<dbReference type="InterPro" id="IPR053121">
    <property type="entry name" value="Spore_Coat_Assembly"/>
</dbReference>
<feature type="region of interest" description="Disordered" evidence="1">
    <location>
        <begin position="1450"/>
        <end position="1476"/>
    </location>
</feature>
<feature type="compositionally biased region" description="Polar residues" evidence="1">
    <location>
        <begin position="587"/>
        <end position="602"/>
    </location>
</feature>
<feature type="compositionally biased region" description="Polar residues" evidence="1">
    <location>
        <begin position="929"/>
        <end position="954"/>
    </location>
</feature>
<feature type="region of interest" description="Disordered" evidence="1">
    <location>
        <begin position="556"/>
        <end position="623"/>
    </location>
</feature>
<reference evidence="4" key="1">
    <citation type="submission" date="2025-08" db="UniProtKB">
        <authorList>
            <consortium name="RefSeq"/>
        </authorList>
    </citation>
    <scope>IDENTIFICATION</scope>
    <source>
        <tissue evidence="4">Whole sample</tissue>
    </source>
</reference>
<feature type="compositionally biased region" description="Low complexity" evidence="1">
    <location>
        <begin position="778"/>
        <end position="788"/>
    </location>
</feature>
<feature type="region of interest" description="Disordered" evidence="1">
    <location>
        <begin position="652"/>
        <end position="696"/>
    </location>
</feature>
<feature type="region of interest" description="Disordered" evidence="1">
    <location>
        <begin position="378"/>
        <end position="475"/>
    </location>
</feature>
<dbReference type="OrthoDB" id="64893at2759"/>
<dbReference type="GeneID" id="111113898"/>
<feature type="signal peptide" evidence="2">
    <location>
        <begin position="1"/>
        <end position="37"/>
    </location>
</feature>
<dbReference type="RefSeq" id="XP_022307897.1">
    <property type="nucleotide sequence ID" value="XM_022452189.1"/>
</dbReference>
<evidence type="ECO:0000313" key="4">
    <source>
        <dbReference type="RefSeq" id="XP_022307897.1"/>
    </source>
</evidence>
<dbReference type="Proteomes" id="UP000694844">
    <property type="component" value="Chromosome 9"/>
</dbReference>
<feature type="compositionally biased region" description="Polar residues" evidence="1">
    <location>
        <begin position="764"/>
        <end position="774"/>
    </location>
</feature>
<proteinExistence type="predicted"/>
<feature type="region of interest" description="Disordered" evidence="1">
    <location>
        <begin position="1180"/>
        <end position="1217"/>
    </location>
</feature>
<feature type="chain" id="PRO_5034812831" evidence="2">
    <location>
        <begin position="38"/>
        <end position="1617"/>
    </location>
</feature>
<name>A0A8B8BWZ2_CRAVI</name>
<gene>
    <name evidence="4" type="primary">LOC111113898</name>
</gene>
<keyword evidence="3" id="KW-1185">Reference proteome</keyword>
<feature type="compositionally biased region" description="Polar residues" evidence="1">
    <location>
        <begin position="1500"/>
        <end position="1510"/>
    </location>
</feature>
<keyword evidence="2" id="KW-0732">Signal</keyword>
<feature type="region of interest" description="Disordered" evidence="1">
    <location>
        <begin position="929"/>
        <end position="959"/>
    </location>
</feature>
<evidence type="ECO:0000256" key="2">
    <source>
        <dbReference type="SAM" id="SignalP"/>
    </source>
</evidence>
<feature type="compositionally biased region" description="Basic and acidic residues" evidence="1">
    <location>
        <begin position="1180"/>
        <end position="1197"/>
    </location>
</feature>
<dbReference type="PANTHER" id="PTHR35365:SF18">
    <property type="entry name" value="MUCIN-19-LIKE-RELATED"/>
    <property type="match status" value="1"/>
</dbReference>
<dbReference type="KEGG" id="cvn:111113898"/>
<feature type="compositionally biased region" description="Polar residues" evidence="1">
    <location>
        <begin position="739"/>
        <end position="748"/>
    </location>
</feature>
<feature type="compositionally biased region" description="Polar residues" evidence="1">
    <location>
        <begin position="1467"/>
        <end position="1476"/>
    </location>
</feature>
<accession>A0A8B8BWZ2</accession>
<feature type="region of interest" description="Disordered" evidence="1">
    <location>
        <begin position="1490"/>
        <end position="1521"/>
    </location>
</feature>
<feature type="compositionally biased region" description="Low complexity" evidence="1">
    <location>
        <begin position="423"/>
        <end position="462"/>
    </location>
</feature>
<sequence length="1617" mass="178168">MTADMFLCEKRGIMGNPYLKLMKLTLILLSVLPEVTPQAKLLDPPGRSSLWRKGYDSPENHHDNQLFCGGYRNFVENGGKCGVCGDPYQGPYENEAGGKYATGIISNHYDVSAKLINVTVDQTVFKKGYYEFRICPNNDVNSRVQQTCLDRYLLRIDSVEFYPFLGVSKSNVPSLIPGSTRYFPEESGLYKLKLTIPEKLNCSQCVLQWKYVTGNFWGTLENRTSCMGCGFQETYINCADISIGVPPTDSRINKEAVPTKSSHVMKRTTELAPHLLARLNVTSEGGGAECQRCYAVPTWNHYPGMDDWCDSNCREGNCPPCRCYCGCPARRFDNPCVGVGEDRGFQMDTWCWRECCEYECPVDKCQCRVNISDLSQRRPPHQVVSGTVVDTTPRTTTQQKSLDPPYQMETREVAGTPSKQQHSSKSSLSSSSSSSSTTTPTTTTTTTTTLATTTKVEPTTTTNFDTTSRLALGPQEPPVVSLYSPPGFAGQDPTGIPLEGLQSSLFGQFFLKKVDVGRDLDLVKDDEYVPHNVSSFFNLEDPYTSYQPEVSVSVYTVGDPGRDTALGDPTEGPDREIEDPVEGPNRDTASATTVPTAGSTVSTPVSNLTTTPMTTTTYKPPTSTEKVLNQRLLTAHRPPKTTTIITTTTISTTTTDKPLTPLPRTTISEKATTTSPKSTTTTAATTTTTPKPVTSTRASRLFRPLFPPPPIPPAIRNPKFFFKFSQVLGNKKRPRISASAPSPYTSVQGAGPFIRTKGSKNKKISNTEPQTTGHSRAKIMTPKTTTEIKPPPTPKTTKRPITSSEPITTKRPTTTTIPTTTKRPTTTTTPTTTSKPTTTKSTTTTETTTTKLTTTTTIPTTTKRTTTTTEPTTTKRQTTTTIPTTTRRPTTTTTLKTTTTTVKPTTTTKRLTTTSPTTTLIPSTVAKIPTTSPKKVATSSETKTPEAKTTSQTKQENKELKTFDNSVDDQEMQDPSVPVPKVVPYLIFFPDEKRNSRGGFPQNLPSPPEIKKPKIVFDAQKFKPLVLSISPARPTVDQSKFFGNFSSNVNGSANINRIMNVRLEDVISTKIKINEDTPTSVPVVAPNRIRNITEIYGHSSSNFMDSPFENSANQVENTKIWIKDKLPTFEPYIPITDMNPTGTPRFQDVKNVVHHNFVLNSLLENMAGLLRNEESKIHLMQGKETEKTKEAPKDNLKSKYPSSENPNIRTPLDKMSDVQNPSQAQLDLQNTVMDVRGRSSAKVKTNTEKANSHPGKLIRWFNVNQKKQDSRSMLELKSLMKADNGSTPTAYPVQQTIAPSHGISSTDKTVKNPIALLPPPPPPGNLIYRPSSIPIPTSTFRFMKTATPKPTTTTTTRRLTTTTAVPSTVTPFINMPGLAVGVTTPINKISQIFFPPDFTQRRSLTEIINADPEAVEGAYTKFVFPPTREKINATDVILSTPYQVREPVSRVPLLGPSTPRPRTTTTGKSVSSTPAPQIQPTIHRLIKVMPNRQRAPTKPPSSGSRSNLSHLRNPKPDSIVGADTDVNPPVFKHANGSVLTTNAHKDTQEVKTFRNVGKDILKEIFKSPKVKKHEILSGKVKIPRGKNAVILDIRLLNKLMDTFKQWLTSMRLLVVEK</sequence>
<evidence type="ECO:0000256" key="1">
    <source>
        <dbReference type="SAM" id="MobiDB-lite"/>
    </source>
</evidence>
<dbReference type="PANTHER" id="PTHR35365">
    <property type="entry name" value="LP04239P"/>
    <property type="match status" value="1"/>
</dbReference>
<feature type="compositionally biased region" description="Low complexity" evidence="1">
    <location>
        <begin position="603"/>
        <end position="623"/>
    </location>
</feature>
<feature type="compositionally biased region" description="Low complexity" evidence="1">
    <location>
        <begin position="387"/>
        <end position="397"/>
    </location>
</feature>
<feature type="region of interest" description="Disordered" evidence="1">
    <location>
        <begin position="733"/>
        <end position="916"/>
    </location>
</feature>
<protein>
    <submittedName>
        <fullName evidence="4">Mucin-2-like</fullName>
    </submittedName>
</protein>